<evidence type="ECO:0000313" key="1">
    <source>
        <dbReference type="EMBL" id="THC97937.1"/>
    </source>
</evidence>
<organism evidence="1 2">
    <name type="scientific">Aspergillus tanneri</name>
    <dbReference type="NCBI Taxonomy" id="1220188"/>
    <lineage>
        <taxon>Eukaryota</taxon>
        <taxon>Fungi</taxon>
        <taxon>Dikarya</taxon>
        <taxon>Ascomycota</taxon>
        <taxon>Pezizomycotina</taxon>
        <taxon>Eurotiomycetes</taxon>
        <taxon>Eurotiomycetidae</taxon>
        <taxon>Eurotiales</taxon>
        <taxon>Aspergillaceae</taxon>
        <taxon>Aspergillus</taxon>
        <taxon>Aspergillus subgen. Circumdati</taxon>
    </lineage>
</organism>
<accession>A0A4S3JSS3</accession>
<sequence length="28" mass="2935">MSDWGTIGSKFDCASAELAQASSCRILS</sequence>
<dbReference type="Proteomes" id="UP000308092">
    <property type="component" value="Unassembled WGS sequence"/>
</dbReference>
<comment type="caution">
    <text evidence="1">The sequence shown here is derived from an EMBL/GenBank/DDBJ whole genome shotgun (WGS) entry which is preliminary data.</text>
</comment>
<dbReference type="VEuPathDB" id="FungiDB:EYZ11_002574"/>
<gene>
    <name evidence="1" type="ORF">EYZ11_002574</name>
</gene>
<dbReference type="EMBL" id="SOSA01000058">
    <property type="protein sequence ID" value="THC97937.1"/>
    <property type="molecule type" value="Genomic_DNA"/>
</dbReference>
<reference evidence="1 2" key="1">
    <citation type="submission" date="2019-03" db="EMBL/GenBank/DDBJ databases">
        <title>The genome sequence of a newly discovered highly antifungal drug resistant Aspergillus species, Aspergillus tanneri NIH 1004.</title>
        <authorList>
            <person name="Mounaud S."/>
            <person name="Singh I."/>
            <person name="Joardar V."/>
            <person name="Pakala S."/>
            <person name="Pakala S."/>
            <person name="Venepally P."/>
            <person name="Hoover J."/>
            <person name="Nierman W."/>
            <person name="Chung J."/>
            <person name="Losada L."/>
        </authorList>
    </citation>
    <scope>NUCLEOTIDE SEQUENCE [LARGE SCALE GENOMIC DNA]</scope>
    <source>
        <strain evidence="1 2">NIH1004</strain>
    </source>
</reference>
<keyword evidence="2" id="KW-1185">Reference proteome</keyword>
<protein>
    <submittedName>
        <fullName evidence="1">Uncharacterized protein</fullName>
    </submittedName>
</protein>
<evidence type="ECO:0000313" key="2">
    <source>
        <dbReference type="Proteomes" id="UP000308092"/>
    </source>
</evidence>
<name>A0A4S3JSS3_9EURO</name>
<dbReference type="AlphaFoldDB" id="A0A4S3JSS3"/>
<proteinExistence type="predicted"/>